<sequence length="78" mass="8957">MADIAEAFEQHLRSLSDDEWKALVSRVRKQQPGGSNEDERQRDREIESGRKKFSNYGLQEAYRRGYVDANGNPTGGKR</sequence>
<evidence type="ECO:0000313" key="2">
    <source>
        <dbReference type="EMBL" id="ORX17713.1"/>
    </source>
</evidence>
<reference evidence="2 3" key="1">
    <citation type="submission" date="2016-01" db="EMBL/GenBank/DDBJ databases">
        <title>The new phylogeny of the genus Mycobacterium.</title>
        <authorList>
            <person name="Tarcisio F."/>
            <person name="Conor M."/>
            <person name="Antonella G."/>
            <person name="Elisabetta G."/>
            <person name="Giulia F.S."/>
            <person name="Sara T."/>
            <person name="Anna F."/>
            <person name="Clotilde B."/>
            <person name="Roberto B."/>
            <person name="Veronica D.S."/>
            <person name="Fabio R."/>
            <person name="Monica P."/>
            <person name="Olivier J."/>
            <person name="Enrico T."/>
            <person name="Nicola S."/>
        </authorList>
    </citation>
    <scope>NUCLEOTIDE SEQUENCE [LARGE SCALE GENOMIC DNA]</scope>
    <source>
        <strain evidence="2 3">ATCC 700010</strain>
    </source>
</reference>
<evidence type="ECO:0000256" key="1">
    <source>
        <dbReference type="SAM" id="MobiDB-lite"/>
    </source>
</evidence>
<proteinExistence type="predicted"/>
<dbReference type="EMBL" id="LQQA01000006">
    <property type="protein sequence ID" value="ORX17713.1"/>
    <property type="molecule type" value="Genomic_DNA"/>
</dbReference>
<protein>
    <submittedName>
        <fullName evidence="2">Uncharacterized protein</fullName>
    </submittedName>
</protein>
<dbReference type="Proteomes" id="UP000193964">
    <property type="component" value="Unassembled WGS sequence"/>
</dbReference>
<accession>A0A1X2FGZ5</accession>
<comment type="caution">
    <text evidence="2">The sequence shown here is derived from an EMBL/GenBank/DDBJ whole genome shotgun (WGS) entry which is preliminary data.</text>
</comment>
<evidence type="ECO:0000313" key="3">
    <source>
        <dbReference type="Proteomes" id="UP000193964"/>
    </source>
</evidence>
<feature type="compositionally biased region" description="Basic and acidic residues" evidence="1">
    <location>
        <begin position="37"/>
        <end position="50"/>
    </location>
</feature>
<organism evidence="2 3">
    <name type="scientific">Mycolicibacterium wolinskyi</name>
    <dbReference type="NCBI Taxonomy" id="59750"/>
    <lineage>
        <taxon>Bacteria</taxon>
        <taxon>Bacillati</taxon>
        <taxon>Actinomycetota</taxon>
        <taxon>Actinomycetes</taxon>
        <taxon>Mycobacteriales</taxon>
        <taxon>Mycobacteriaceae</taxon>
        <taxon>Mycolicibacterium</taxon>
    </lineage>
</organism>
<feature type="region of interest" description="Disordered" evidence="1">
    <location>
        <begin position="25"/>
        <end position="56"/>
    </location>
</feature>
<dbReference type="AlphaFoldDB" id="A0A1X2FGZ5"/>
<name>A0A1X2FGZ5_9MYCO</name>
<dbReference type="RefSeq" id="WP_085142850.1">
    <property type="nucleotide sequence ID" value="NZ_JACKUA010000019.1"/>
</dbReference>
<dbReference type="OrthoDB" id="4747261at2"/>
<gene>
    <name evidence="2" type="ORF">AWC31_14815</name>
</gene>